<dbReference type="HOGENOM" id="CLU_024125_2_1_6"/>
<feature type="domain" description="AAA+ ATPase" evidence="1">
    <location>
        <begin position="44"/>
        <end position="192"/>
    </location>
</feature>
<protein>
    <submittedName>
        <fullName evidence="2">General secretion pathway protein a</fullName>
    </submittedName>
</protein>
<keyword evidence="3" id="KW-1185">Reference proteome</keyword>
<proteinExistence type="predicted"/>
<dbReference type="SMART" id="SM00382">
    <property type="entry name" value="AAA"/>
    <property type="match status" value="1"/>
</dbReference>
<dbReference type="InterPro" id="IPR002477">
    <property type="entry name" value="Peptidoglycan-bd-like"/>
</dbReference>
<dbReference type="eggNOG" id="COG3267">
    <property type="taxonomic scope" value="Bacteria"/>
</dbReference>
<dbReference type="AlphaFoldDB" id="Q1YQU3"/>
<dbReference type="SUPFAM" id="SSF47090">
    <property type="entry name" value="PGBD-like"/>
    <property type="match status" value="1"/>
</dbReference>
<dbReference type="SUPFAM" id="SSF52540">
    <property type="entry name" value="P-loop containing nucleoside triphosphate hydrolases"/>
    <property type="match status" value="1"/>
</dbReference>
<dbReference type="Gene3D" id="3.90.70.10">
    <property type="entry name" value="Cysteine proteinases"/>
    <property type="match status" value="1"/>
</dbReference>
<dbReference type="Gene3D" id="3.40.50.300">
    <property type="entry name" value="P-loop containing nucleotide triphosphate hydrolases"/>
    <property type="match status" value="1"/>
</dbReference>
<accession>Q1YQU3</accession>
<name>Q1YQU3_9GAMM</name>
<dbReference type="PANTHER" id="PTHR35894:SF1">
    <property type="entry name" value="PHOSPHORIBULOKINASE _ URIDINE KINASE FAMILY"/>
    <property type="match status" value="1"/>
</dbReference>
<dbReference type="InterPro" id="IPR052026">
    <property type="entry name" value="ExeA_AAA_ATPase_DNA-bind"/>
</dbReference>
<dbReference type="EMBL" id="AAPI01000006">
    <property type="protein sequence ID" value="EAS46468.1"/>
    <property type="molecule type" value="Genomic_DNA"/>
</dbReference>
<dbReference type="InterPro" id="IPR036365">
    <property type="entry name" value="PGBD-like_sf"/>
</dbReference>
<dbReference type="Gene3D" id="1.10.101.10">
    <property type="entry name" value="PGBD-like superfamily/PGBD"/>
    <property type="match status" value="1"/>
</dbReference>
<dbReference type="InterPro" id="IPR036366">
    <property type="entry name" value="PGBDSf"/>
</dbReference>
<dbReference type="Proteomes" id="UP000005555">
    <property type="component" value="Unassembled WGS sequence"/>
</dbReference>
<gene>
    <name evidence="2" type="ORF">GB2207_06438</name>
</gene>
<dbReference type="GO" id="GO:0016887">
    <property type="term" value="F:ATP hydrolysis activity"/>
    <property type="evidence" value="ECO:0007669"/>
    <property type="project" value="InterPro"/>
</dbReference>
<sequence length="578" mass="63492">MSIYLQHFALAREPFSIVPDPGFLYPSIYHRQAVAHLKYGLDREGGFILLTGEVGTGKTTLTRTMIKRIPPHVRVAYILNSKLNVADVLASICDELDVELPDASALSLTKQSFTKQCIDALNRDLLANHADGRKTLIVLEEAQNLTPEVLETLRLLSNLETSTHKLLHILLVGQPELLDILAQQELRQLNQRVVSRFHLSPLDKNDLSNYINHRLHRAGAKRAIFDNDCAAVLFRLTGGVPRLINLVCHQSLVAAYSTGAQTVSAKLVKQAASEILSEPKKSVGKKFWLLGIIVALALSAGLISKLAPPELLNKMFPAVAHLDAQEKTLQTVIDPPLTTADIADLDNALEPLFSEPAIEIPVEQQISSQPVAIAPQSNANPFVGLLGLWGTDATDVYSEEELAAVAGLTNLRSEKISTANMASLEQINRPGIVWLSEDTGYLKSYVLEQLGAEQIRLQDRRGSVNISAEDFQQRWNGSYLYLWRPPQSYVSPLSATSIGIENISNPELVDWLQAQLASLDNSNDIIISGGRYTAAIAQQVRLFQQQQGLAADGILGRETLMRLAQLSGENIPLLREDA</sequence>
<evidence type="ECO:0000259" key="1">
    <source>
        <dbReference type="SMART" id="SM00382"/>
    </source>
</evidence>
<evidence type="ECO:0000313" key="2">
    <source>
        <dbReference type="EMBL" id="EAS46468.1"/>
    </source>
</evidence>
<dbReference type="OrthoDB" id="9780149at2"/>
<dbReference type="Pfam" id="PF13401">
    <property type="entry name" value="AAA_22"/>
    <property type="match status" value="1"/>
</dbReference>
<dbReference type="PANTHER" id="PTHR35894">
    <property type="entry name" value="GENERAL SECRETION PATHWAY PROTEIN A-RELATED"/>
    <property type="match status" value="1"/>
</dbReference>
<comment type="caution">
    <text evidence="2">The sequence shown here is derived from an EMBL/GenBank/DDBJ whole genome shotgun (WGS) entry which is preliminary data.</text>
</comment>
<dbReference type="InterPro" id="IPR027417">
    <property type="entry name" value="P-loop_NTPase"/>
</dbReference>
<dbReference type="STRING" id="314287.GB2207_06438"/>
<reference evidence="2 3" key="1">
    <citation type="submission" date="2006-03" db="EMBL/GenBank/DDBJ databases">
        <authorList>
            <person name="Giovannoni S.J."/>
            <person name="Cho J.-C."/>
            <person name="Ferriera S."/>
            <person name="Johnson J."/>
            <person name="Kravitz S."/>
            <person name="Halpern A."/>
            <person name="Remington K."/>
            <person name="Beeson K."/>
            <person name="Tran B."/>
            <person name="Rogers Y.-H."/>
            <person name="Friedman R."/>
            <person name="Venter J.C."/>
        </authorList>
    </citation>
    <scope>NUCLEOTIDE SEQUENCE [LARGE SCALE GENOMIC DNA]</scope>
    <source>
        <strain evidence="2 3">HTCC2207</strain>
    </source>
</reference>
<dbReference type="InterPro" id="IPR049945">
    <property type="entry name" value="AAA_22"/>
</dbReference>
<dbReference type="Pfam" id="PF01471">
    <property type="entry name" value="PG_binding_1"/>
    <property type="match status" value="1"/>
</dbReference>
<dbReference type="InterPro" id="IPR003593">
    <property type="entry name" value="AAA+_ATPase"/>
</dbReference>
<organism evidence="2 3">
    <name type="scientific">gamma proteobacterium HTCC2207</name>
    <dbReference type="NCBI Taxonomy" id="314287"/>
    <lineage>
        <taxon>Bacteria</taxon>
        <taxon>Pseudomonadati</taxon>
        <taxon>Pseudomonadota</taxon>
        <taxon>Gammaproteobacteria</taxon>
        <taxon>Cellvibrionales</taxon>
        <taxon>Porticoccaceae</taxon>
        <taxon>SAR92 clade</taxon>
    </lineage>
</organism>
<evidence type="ECO:0000313" key="3">
    <source>
        <dbReference type="Proteomes" id="UP000005555"/>
    </source>
</evidence>